<dbReference type="InterPro" id="IPR032805">
    <property type="entry name" value="Wax_synthase_dom"/>
</dbReference>
<organism evidence="10 11">
    <name type="scientific">Epichloe festucae (strain Fl1)</name>
    <dbReference type="NCBI Taxonomy" id="877507"/>
    <lineage>
        <taxon>Eukaryota</taxon>
        <taxon>Fungi</taxon>
        <taxon>Dikarya</taxon>
        <taxon>Ascomycota</taxon>
        <taxon>Pezizomycotina</taxon>
        <taxon>Sordariomycetes</taxon>
        <taxon>Hypocreomycetidae</taxon>
        <taxon>Hypocreales</taxon>
        <taxon>Clavicipitaceae</taxon>
        <taxon>Epichloe</taxon>
    </lineage>
</organism>
<protein>
    <recommendedName>
        <fullName evidence="9">Wax synthase domain-containing protein</fullName>
    </recommendedName>
</protein>
<dbReference type="PANTHER" id="PTHR31595:SF67">
    <property type="entry name" value="WAX SYNTHASE DOMAIN-CONTAINING PROTEIN"/>
    <property type="match status" value="1"/>
</dbReference>
<sequence length="545" mass="61511">MPRLDDALRAAHRAAHRATFLDALHNGSAKPLLLPYSILGSFIVPTLWLAIPHASRPWLYQTRWAVMGFVVLFNVHILRVCSSTNYAWAYAAGLMASWGILLSMNLLIWKRPQFEAARVIRVAKAAEAKAKDDESEDGGGHNVVTTSGHTSSVHQGLRHRKLDSSTPPQDSHASGTTTDHVFEYRWQTFPAEASFPERLGWAMDLMSSFRGAGWSYSISSIPRPVIPQTIHQNAKVDTRSIPRQTTSGYNRPMTETELVRSRLAYVLCTYIILDLLALVIQIIKDPFFVLGPDNGYDLPPGLASKPPWMLLLYREAFSLVTVWAAITAVFTLGDVVQYYFLSYFFPSRAILWQHASTFGKFSEVLDRGLAGWWGGWWHQTFRLELLAPSTYLLKTGYIKKGTQAADAFGLFVTFLQSGLMHAAGSFTTIPQTKPWRPLLFFLLQGLGIAVQQRLALSLRNHVSKLPRAMRRCGNLAFCLVWLYFTAALFVNDLASMGFWLIEPVPISPLRFLGFGPAGDHWWRLDADNWLKVYPWKHWWEIGVAL</sequence>
<evidence type="ECO:0000256" key="8">
    <source>
        <dbReference type="SAM" id="Phobius"/>
    </source>
</evidence>
<feature type="transmembrane region" description="Helical" evidence="8">
    <location>
        <begin position="63"/>
        <end position="80"/>
    </location>
</feature>
<dbReference type="AlphaFoldDB" id="A0A7S9KRT3"/>
<feature type="compositionally biased region" description="Polar residues" evidence="7">
    <location>
        <begin position="143"/>
        <end position="154"/>
    </location>
</feature>
<feature type="transmembrane region" description="Helical" evidence="8">
    <location>
        <begin position="263"/>
        <end position="283"/>
    </location>
</feature>
<feature type="transmembrane region" description="Helical" evidence="8">
    <location>
        <begin position="33"/>
        <end position="51"/>
    </location>
</feature>
<dbReference type="PANTHER" id="PTHR31595">
    <property type="entry name" value="LONG-CHAIN-ALCOHOL O-FATTY-ACYLTRANSFERASE 3-RELATED"/>
    <property type="match status" value="1"/>
</dbReference>
<evidence type="ECO:0000256" key="1">
    <source>
        <dbReference type="ARBA" id="ARBA00004141"/>
    </source>
</evidence>
<dbReference type="OrthoDB" id="2796277at2759"/>
<gene>
    <name evidence="10" type="ORF">C2857_002482</name>
</gene>
<proteinExistence type="inferred from homology"/>
<keyword evidence="4 8" id="KW-0812">Transmembrane</keyword>
<feature type="compositionally biased region" description="Polar residues" evidence="7">
    <location>
        <begin position="164"/>
        <end position="177"/>
    </location>
</feature>
<dbReference type="InterPro" id="IPR044851">
    <property type="entry name" value="Wax_synthase"/>
</dbReference>
<keyword evidence="3" id="KW-0808">Transferase</keyword>
<name>A0A7S9KRT3_EPIFF</name>
<feature type="transmembrane region" description="Helical" evidence="8">
    <location>
        <begin position="438"/>
        <end position="456"/>
    </location>
</feature>
<accession>A0A7S9KRT3</accession>
<feature type="transmembrane region" description="Helical" evidence="8">
    <location>
        <begin position="477"/>
        <end position="501"/>
    </location>
</feature>
<evidence type="ECO:0000256" key="5">
    <source>
        <dbReference type="ARBA" id="ARBA00022989"/>
    </source>
</evidence>
<feature type="transmembrane region" description="Helical" evidence="8">
    <location>
        <begin position="86"/>
        <end position="108"/>
    </location>
</feature>
<dbReference type="GO" id="GO:0006629">
    <property type="term" value="P:lipid metabolic process"/>
    <property type="evidence" value="ECO:0007669"/>
    <property type="project" value="InterPro"/>
</dbReference>
<evidence type="ECO:0000256" key="4">
    <source>
        <dbReference type="ARBA" id="ARBA00022692"/>
    </source>
</evidence>
<feature type="transmembrane region" description="Helical" evidence="8">
    <location>
        <begin position="316"/>
        <end position="341"/>
    </location>
</feature>
<keyword evidence="5 8" id="KW-1133">Transmembrane helix</keyword>
<evidence type="ECO:0000256" key="2">
    <source>
        <dbReference type="ARBA" id="ARBA00007282"/>
    </source>
</evidence>
<dbReference type="Proteomes" id="UP000594364">
    <property type="component" value="Chromosome 3"/>
</dbReference>
<dbReference type="GO" id="GO:0008374">
    <property type="term" value="F:O-acyltransferase activity"/>
    <property type="evidence" value="ECO:0007669"/>
    <property type="project" value="InterPro"/>
</dbReference>
<keyword evidence="11" id="KW-1185">Reference proteome</keyword>
<dbReference type="Pfam" id="PF13813">
    <property type="entry name" value="MBOAT_2"/>
    <property type="match status" value="1"/>
</dbReference>
<dbReference type="EMBL" id="CP031387">
    <property type="protein sequence ID" value="QPG99759.1"/>
    <property type="molecule type" value="Genomic_DNA"/>
</dbReference>
<evidence type="ECO:0000313" key="11">
    <source>
        <dbReference type="Proteomes" id="UP000594364"/>
    </source>
</evidence>
<evidence type="ECO:0000313" key="10">
    <source>
        <dbReference type="EMBL" id="QPG99759.1"/>
    </source>
</evidence>
<reference evidence="10 11" key="1">
    <citation type="journal article" date="2018" name="PLoS Genet.">
        <title>Repeat elements organise 3D genome structure and mediate transcription in the filamentous fungus Epichloe festucae.</title>
        <authorList>
            <person name="Winter D.J."/>
            <person name="Ganley A.R.D."/>
            <person name="Young C.A."/>
            <person name="Liachko I."/>
            <person name="Schardl C.L."/>
            <person name="Dupont P.Y."/>
            <person name="Berry D."/>
            <person name="Ram A."/>
            <person name="Scott B."/>
            <person name="Cox M.P."/>
        </authorList>
    </citation>
    <scope>NUCLEOTIDE SEQUENCE [LARGE SCALE GENOMIC DNA]</scope>
    <source>
        <strain evidence="10 11">Fl1</strain>
    </source>
</reference>
<dbReference type="GO" id="GO:0016020">
    <property type="term" value="C:membrane"/>
    <property type="evidence" value="ECO:0007669"/>
    <property type="project" value="UniProtKB-SubCell"/>
</dbReference>
<evidence type="ECO:0000256" key="6">
    <source>
        <dbReference type="ARBA" id="ARBA00023136"/>
    </source>
</evidence>
<comment type="similarity">
    <text evidence="2">Belongs to the wax synthase family.</text>
</comment>
<evidence type="ECO:0000256" key="7">
    <source>
        <dbReference type="SAM" id="MobiDB-lite"/>
    </source>
</evidence>
<feature type="region of interest" description="Disordered" evidence="7">
    <location>
        <begin position="130"/>
        <end position="177"/>
    </location>
</feature>
<feature type="domain" description="Wax synthase" evidence="9">
    <location>
        <begin position="357"/>
        <end position="442"/>
    </location>
</feature>
<comment type="subcellular location">
    <subcellularLocation>
        <location evidence="1">Membrane</location>
        <topology evidence="1">Multi-pass membrane protein</topology>
    </subcellularLocation>
</comment>
<evidence type="ECO:0000256" key="3">
    <source>
        <dbReference type="ARBA" id="ARBA00022679"/>
    </source>
</evidence>
<feature type="transmembrane region" description="Helical" evidence="8">
    <location>
        <begin position="407"/>
        <end position="426"/>
    </location>
</feature>
<keyword evidence="6 8" id="KW-0472">Membrane</keyword>
<evidence type="ECO:0000259" key="9">
    <source>
        <dbReference type="Pfam" id="PF13813"/>
    </source>
</evidence>